<dbReference type="Gene3D" id="3.40.1190.10">
    <property type="entry name" value="Mur-like, catalytic domain"/>
    <property type="match status" value="1"/>
</dbReference>
<sequence length="46" mass="5292">YLVMEVSSQAYKVDRVYGLTFDVAAFLNISPDHISPIEHPTFEDYL</sequence>
<accession>A0A3D8TYT2</accession>
<name>A0A3D8TYT2_BIFLN</name>
<dbReference type="SUPFAM" id="SSF53623">
    <property type="entry name" value="MurD-like peptide ligases, catalytic domain"/>
    <property type="match status" value="1"/>
</dbReference>
<comment type="caution">
    <text evidence="2">The sequence shown here is derived from an EMBL/GenBank/DDBJ whole genome shotgun (WGS) entry which is preliminary data.</text>
</comment>
<dbReference type="GO" id="GO:0016881">
    <property type="term" value="F:acid-amino acid ligase activity"/>
    <property type="evidence" value="ECO:0007669"/>
    <property type="project" value="InterPro"/>
</dbReference>
<evidence type="ECO:0000259" key="1">
    <source>
        <dbReference type="Pfam" id="PF08245"/>
    </source>
</evidence>
<reference evidence="2 3" key="1">
    <citation type="journal article" date="2017" name="Anaerobe">
        <title>Quantification, isolation and characterization of Bifidobacterium from the vaginal microbiomes of reproductive aged women.</title>
        <authorList>
            <person name="Freitas A.C."/>
            <person name="Hill J.E."/>
        </authorList>
    </citation>
    <scope>NUCLEOTIDE SEQUENCE [LARGE SCALE GENOMIC DNA]</scope>
    <source>
        <strain evidence="2 3">N6D05</strain>
    </source>
</reference>
<feature type="non-terminal residue" evidence="2">
    <location>
        <position position="1"/>
    </location>
</feature>
<dbReference type="RefSeq" id="WP_272897116.1">
    <property type="nucleotide sequence ID" value="NZ_NJNR01000032.1"/>
</dbReference>
<dbReference type="InterPro" id="IPR036565">
    <property type="entry name" value="Mur-like_cat_sf"/>
</dbReference>
<evidence type="ECO:0000313" key="2">
    <source>
        <dbReference type="EMBL" id="RDX08057.1"/>
    </source>
</evidence>
<dbReference type="AlphaFoldDB" id="A0A3D8TYT2"/>
<dbReference type="EMBL" id="NJNR01000032">
    <property type="protein sequence ID" value="RDX08057.1"/>
    <property type="molecule type" value="Genomic_DNA"/>
</dbReference>
<organism evidence="2 3">
    <name type="scientific">Bifidobacterium longum</name>
    <dbReference type="NCBI Taxonomy" id="216816"/>
    <lineage>
        <taxon>Bacteria</taxon>
        <taxon>Bacillati</taxon>
        <taxon>Actinomycetota</taxon>
        <taxon>Actinomycetes</taxon>
        <taxon>Bifidobacteriales</taxon>
        <taxon>Bifidobacteriaceae</taxon>
        <taxon>Bifidobacterium</taxon>
    </lineage>
</organism>
<feature type="domain" description="Mur ligase central" evidence="1">
    <location>
        <begin position="1"/>
        <end position="46"/>
    </location>
</feature>
<dbReference type="InterPro" id="IPR013221">
    <property type="entry name" value="Mur_ligase_cen"/>
</dbReference>
<proteinExistence type="predicted"/>
<dbReference type="GO" id="GO:0005524">
    <property type="term" value="F:ATP binding"/>
    <property type="evidence" value="ECO:0007669"/>
    <property type="project" value="InterPro"/>
</dbReference>
<feature type="non-terminal residue" evidence="2">
    <location>
        <position position="46"/>
    </location>
</feature>
<protein>
    <recommendedName>
        <fullName evidence="1">Mur ligase central domain-containing protein</fullName>
    </recommendedName>
</protein>
<evidence type="ECO:0000313" key="3">
    <source>
        <dbReference type="Proteomes" id="UP000257074"/>
    </source>
</evidence>
<gene>
    <name evidence="2" type="ORF">CE169_06695</name>
</gene>
<dbReference type="Pfam" id="PF08245">
    <property type="entry name" value="Mur_ligase_M"/>
    <property type="match status" value="1"/>
</dbReference>
<dbReference type="Proteomes" id="UP000257074">
    <property type="component" value="Unassembled WGS sequence"/>
</dbReference>